<name>A0A4Q2S0R2_9ACTN</name>
<evidence type="ECO:0000256" key="2">
    <source>
        <dbReference type="SAM" id="Phobius"/>
    </source>
</evidence>
<evidence type="ECO:0000256" key="1">
    <source>
        <dbReference type="SAM" id="MobiDB-lite"/>
    </source>
</evidence>
<dbReference type="RefSeq" id="WP_129400553.1">
    <property type="nucleotide sequence ID" value="NZ_SDWT01000001.1"/>
</dbReference>
<feature type="transmembrane region" description="Helical" evidence="2">
    <location>
        <begin position="53"/>
        <end position="74"/>
    </location>
</feature>
<dbReference type="AlphaFoldDB" id="A0A4Q2S0R2"/>
<comment type="caution">
    <text evidence="3">The sequence shown here is derived from an EMBL/GenBank/DDBJ whole genome shotgun (WGS) entry which is preliminary data.</text>
</comment>
<keyword evidence="2" id="KW-0472">Membrane</keyword>
<dbReference type="Proteomes" id="UP000294071">
    <property type="component" value="Unassembled WGS sequence"/>
</dbReference>
<keyword evidence="2" id="KW-1133">Transmembrane helix</keyword>
<accession>A0A4Q2S0R2</accession>
<feature type="region of interest" description="Disordered" evidence="1">
    <location>
        <begin position="176"/>
        <end position="206"/>
    </location>
</feature>
<sequence>MTVHRPDHLPVPETDEAFVREVLDSAMARTRPPYDLSTAALVRGRRLRIRRRIGITGAIVAASAVAAVAVPWAWGADDSRTTDASRIVATDPPAPRPQDLPGWWDMPATEMVSTVEAILPDEVTVTAPGPLEADTPEGGPAAGWINAHLAAPAGPGRLNVMLYRDPYSFVVATDPTMPLGDGSNPSSSQGPVEITPDSEPDRTSCDEAFSGRTECVQIRDESGTVVGRRLTNRWGGTVVNEVVLARDGGIVYAASANTIEEKWDAGSPTTAPRPPMTLDELEALVRNDAWVSYRP</sequence>
<gene>
    <name evidence="3" type="ORF">EUA93_13195</name>
</gene>
<dbReference type="OrthoDB" id="3789961at2"/>
<keyword evidence="4" id="KW-1185">Reference proteome</keyword>
<proteinExistence type="predicted"/>
<evidence type="ECO:0000313" key="3">
    <source>
        <dbReference type="EMBL" id="RYB95210.1"/>
    </source>
</evidence>
<protein>
    <submittedName>
        <fullName evidence="3">Uncharacterized protein</fullName>
    </submittedName>
</protein>
<keyword evidence="2" id="KW-0812">Transmembrane</keyword>
<evidence type="ECO:0000313" key="4">
    <source>
        <dbReference type="Proteomes" id="UP000294071"/>
    </source>
</evidence>
<dbReference type="EMBL" id="SDWT01000001">
    <property type="protein sequence ID" value="RYB95210.1"/>
    <property type="molecule type" value="Genomic_DNA"/>
</dbReference>
<reference evidence="3 4" key="1">
    <citation type="submission" date="2019-01" db="EMBL/GenBank/DDBJ databases">
        <title>Novel species of Nocardioides.</title>
        <authorList>
            <person name="Liu Q."/>
            <person name="Xin Y.-H."/>
        </authorList>
    </citation>
    <scope>NUCLEOTIDE SEQUENCE [LARGE SCALE GENOMIC DNA]</scope>
    <source>
        <strain evidence="3 4">CGMCC 4.6882</strain>
    </source>
</reference>
<organism evidence="3 4">
    <name type="scientific">Nocardioides oleivorans</name>
    <dbReference type="NCBI Taxonomy" id="273676"/>
    <lineage>
        <taxon>Bacteria</taxon>
        <taxon>Bacillati</taxon>
        <taxon>Actinomycetota</taxon>
        <taxon>Actinomycetes</taxon>
        <taxon>Propionibacteriales</taxon>
        <taxon>Nocardioidaceae</taxon>
        <taxon>Nocardioides</taxon>
    </lineage>
</organism>